<dbReference type="OrthoDB" id="9783783at2"/>
<reference evidence="8 9" key="1">
    <citation type="submission" date="2016-11" db="EMBL/GenBank/DDBJ databases">
        <authorList>
            <person name="Jaros S."/>
            <person name="Januszkiewicz K."/>
            <person name="Wedrychowicz H."/>
        </authorList>
    </citation>
    <scope>NUCLEOTIDE SEQUENCE [LARGE SCALE GENOMIC DNA]</scope>
    <source>
        <strain evidence="8 9">DSM 14828</strain>
    </source>
</reference>
<evidence type="ECO:0000313" key="9">
    <source>
        <dbReference type="Proteomes" id="UP000184251"/>
    </source>
</evidence>
<feature type="domain" description="KaiC" evidence="7">
    <location>
        <begin position="8"/>
        <end position="242"/>
    </location>
</feature>
<evidence type="ECO:0000313" key="8">
    <source>
        <dbReference type="EMBL" id="SHF24787.1"/>
    </source>
</evidence>
<feature type="domain" description="KaiC" evidence="7">
    <location>
        <begin position="244"/>
        <end position="481"/>
    </location>
</feature>
<name>A0A1M5A3W7_9FIRM</name>
<dbReference type="Gene3D" id="3.40.50.300">
    <property type="entry name" value="P-loop containing nucleotide triphosphate hydrolases"/>
    <property type="match status" value="2"/>
</dbReference>
<keyword evidence="6" id="KW-0378">Hydrolase</keyword>
<evidence type="ECO:0000256" key="1">
    <source>
        <dbReference type="ARBA" id="ARBA00012513"/>
    </source>
</evidence>
<dbReference type="GO" id="GO:0004674">
    <property type="term" value="F:protein serine/threonine kinase activity"/>
    <property type="evidence" value="ECO:0007669"/>
    <property type="project" value="UniProtKB-EC"/>
</dbReference>
<dbReference type="InterPro" id="IPR030665">
    <property type="entry name" value="KaiC"/>
</dbReference>
<gene>
    <name evidence="8" type="ORF">SAMN02746064_02214</name>
</gene>
<dbReference type="InterPro" id="IPR014774">
    <property type="entry name" value="KaiC-like_dom"/>
</dbReference>
<keyword evidence="2" id="KW-0597">Phosphoprotein</keyword>
<dbReference type="EC" id="2.7.11.1" evidence="1"/>
<dbReference type="SUPFAM" id="SSF52540">
    <property type="entry name" value="P-loop containing nucleoside triphosphate hydrolases"/>
    <property type="match status" value="2"/>
</dbReference>
<evidence type="ECO:0000256" key="6">
    <source>
        <dbReference type="ARBA" id="ARBA00022801"/>
    </source>
</evidence>
<dbReference type="InterPro" id="IPR051347">
    <property type="entry name" value="Circadian_clock_KaiC-rel"/>
</dbReference>
<protein>
    <recommendedName>
        <fullName evidence="1">non-specific serine/threonine protein kinase</fullName>
        <ecNumber evidence="1">2.7.11.1</ecNumber>
    </recommendedName>
</protein>
<evidence type="ECO:0000256" key="3">
    <source>
        <dbReference type="ARBA" id="ARBA00022679"/>
    </source>
</evidence>
<dbReference type="SMART" id="SM00382">
    <property type="entry name" value="AAA"/>
    <property type="match status" value="2"/>
</dbReference>
<dbReference type="InterPro" id="IPR010624">
    <property type="entry name" value="KaiC_dom"/>
</dbReference>
<accession>A0A1M5A3W7</accession>
<dbReference type="EMBL" id="FQTU01000024">
    <property type="protein sequence ID" value="SHF24787.1"/>
    <property type="molecule type" value="Genomic_DNA"/>
</dbReference>
<evidence type="ECO:0000256" key="5">
    <source>
        <dbReference type="ARBA" id="ARBA00022777"/>
    </source>
</evidence>
<evidence type="ECO:0000256" key="4">
    <source>
        <dbReference type="ARBA" id="ARBA00022737"/>
    </source>
</evidence>
<keyword evidence="5" id="KW-0418">Kinase</keyword>
<dbReference type="RefSeq" id="WP_073272185.1">
    <property type="nucleotide sequence ID" value="NZ_FQTU01000024.1"/>
</dbReference>
<dbReference type="InterPro" id="IPR027417">
    <property type="entry name" value="P-loop_NTPase"/>
</dbReference>
<keyword evidence="4" id="KW-0677">Repeat</keyword>
<dbReference type="InterPro" id="IPR003593">
    <property type="entry name" value="AAA+_ATPase"/>
</dbReference>
<organism evidence="8 9">
    <name type="scientific">Alkalibacter saccharofermentans DSM 14828</name>
    <dbReference type="NCBI Taxonomy" id="1120975"/>
    <lineage>
        <taxon>Bacteria</taxon>
        <taxon>Bacillati</taxon>
        <taxon>Bacillota</taxon>
        <taxon>Clostridia</taxon>
        <taxon>Eubacteriales</taxon>
        <taxon>Eubacteriaceae</taxon>
        <taxon>Alkalibacter</taxon>
    </lineage>
</organism>
<dbReference type="PROSITE" id="PS51146">
    <property type="entry name" value="KAIC"/>
    <property type="match status" value="2"/>
</dbReference>
<proteinExistence type="predicted"/>
<evidence type="ECO:0000259" key="7">
    <source>
        <dbReference type="PROSITE" id="PS51146"/>
    </source>
</evidence>
<dbReference type="AlphaFoldDB" id="A0A1M5A3W7"/>
<dbReference type="GO" id="GO:0016787">
    <property type="term" value="F:hydrolase activity"/>
    <property type="evidence" value="ECO:0007669"/>
    <property type="project" value="UniProtKB-KW"/>
</dbReference>
<dbReference type="GO" id="GO:0005524">
    <property type="term" value="F:ATP binding"/>
    <property type="evidence" value="ECO:0007669"/>
    <property type="project" value="InterPro"/>
</dbReference>
<dbReference type="PIRSF" id="PIRSF039117">
    <property type="entry name" value="KaiC"/>
    <property type="match status" value="1"/>
</dbReference>
<dbReference type="Pfam" id="PF06745">
    <property type="entry name" value="ATPase"/>
    <property type="match status" value="2"/>
</dbReference>
<dbReference type="PANTHER" id="PTHR42926:SF1">
    <property type="entry name" value="CIRCADIAN CLOCK OSCILLATOR PROTEIN KAIC 1"/>
    <property type="match status" value="1"/>
</dbReference>
<keyword evidence="9" id="KW-1185">Reference proteome</keyword>
<evidence type="ECO:0000256" key="2">
    <source>
        <dbReference type="ARBA" id="ARBA00022553"/>
    </source>
</evidence>
<dbReference type="PANTHER" id="PTHR42926">
    <property type="match status" value="1"/>
</dbReference>
<sequence>MASNREIQKMPTGISGLDEILQGGYISGNTYLIRGGPGTGKTTAGIHFLYEGACKGEKTLLISLSESLDKLLRDASQKGLDLENTSFLDLTPSANDVSCDASYNVFSPAEVEQPSFMQKITEQLETIKPDRVFVDGITQLQYLSPDIYQFRKQILALIKIATSQIGTVLLSSEDSKSVSDDDLQFMSDGVINLEYINDERGVRVTKFRGSDYKHGFHTMQIMDNGIIIYPRLDPREVKREFIFETISSGIPELDKLLYGGIEKGTATVISGPTGVGKTTLGVQFAKEASERGERTVIYTFEEGKESLLKRMKAVNIPISEMLDQNTLSVVKVNSLEYTPDQFAYLIRNDVEHMNTKIVMIDSISGYLLSFSKGPRDKGEMLRHIHALSEYLKNMGVTMLLLNETHSITGDFTVSEYGISYLADSIVFLRYVELKGELRKVIGVLKKRMSDFEKTLRELEITSSGLKVGRPLSDLRGVLTGNPEFIDDEKNCNY</sequence>
<keyword evidence="3" id="KW-0808">Transferase</keyword>
<dbReference type="Proteomes" id="UP000184251">
    <property type="component" value="Unassembled WGS sequence"/>
</dbReference>